<sequence length="142" mass="15911">MSKLSSYAIYQAKYLVAQLTRPDQYPIDYPVPAMTVFSLPKLGQVGVSTQTAKAQPNAYTIQTIDAATWQTYARLNQRPTQLKLVRLNSDQRIVGMTVLGDQADNLVNDFALLLNGKIDGPELQKMIFAYPAMADDLFGMWY</sequence>
<dbReference type="Gene3D" id="3.30.390.30">
    <property type="match status" value="1"/>
</dbReference>
<dbReference type="PRINTS" id="PR00411">
    <property type="entry name" value="PNDRDTASEI"/>
</dbReference>
<evidence type="ECO:0000259" key="1">
    <source>
        <dbReference type="Pfam" id="PF02852"/>
    </source>
</evidence>
<dbReference type="PANTHER" id="PTHR43014:SF5">
    <property type="entry name" value="GLUTATHIONE REDUCTASE (NADPH)"/>
    <property type="match status" value="1"/>
</dbReference>
<protein>
    <recommendedName>
        <fullName evidence="1">Pyridine nucleotide-disulphide oxidoreductase dimerisation domain-containing protein</fullName>
    </recommendedName>
</protein>
<dbReference type="EMBL" id="CP014924">
    <property type="protein sequence ID" value="ANZ67965.1"/>
    <property type="molecule type" value="Genomic_DNA"/>
</dbReference>
<proteinExistence type="predicted"/>
<dbReference type="InterPro" id="IPR016156">
    <property type="entry name" value="FAD/NAD-linked_Rdtase_dimer_sf"/>
</dbReference>
<reference evidence="2 3" key="1">
    <citation type="submission" date="2016-03" db="EMBL/GenBank/DDBJ databases">
        <title>Pediococcus and Lactobacillus from brewery environment - whole genome sequencing and assembly.</title>
        <authorList>
            <person name="Behr J."/>
            <person name="Geissler A.J."/>
            <person name="Vogel R.F."/>
        </authorList>
    </citation>
    <scope>NUCLEOTIDE SEQUENCE [LARGE SCALE GENOMIC DNA]</scope>
    <source>
        <strain evidence="2 3">TMW 1.1995</strain>
    </source>
</reference>
<evidence type="ECO:0000313" key="2">
    <source>
        <dbReference type="EMBL" id="ANZ67965.1"/>
    </source>
</evidence>
<dbReference type="InterPro" id="IPR004099">
    <property type="entry name" value="Pyr_nucl-diS_OxRdtase_dimer"/>
</dbReference>
<evidence type="ECO:0000313" key="3">
    <source>
        <dbReference type="Proteomes" id="UP000093267"/>
    </source>
</evidence>
<dbReference type="STRING" id="240427.AYR62_06095"/>
<gene>
    <name evidence="2" type="ORF">AYR63_12995</name>
</gene>
<dbReference type="PANTHER" id="PTHR43014">
    <property type="entry name" value="MERCURIC REDUCTASE"/>
    <property type="match status" value="1"/>
</dbReference>
<dbReference type="KEGG" id="lpd:AYR62_06095"/>
<dbReference type="SUPFAM" id="SSF55424">
    <property type="entry name" value="FAD/NAD-linked reductases, dimerisation (C-terminal) domain"/>
    <property type="match status" value="1"/>
</dbReference>
<dbReference type="RefSeq" id="WP_083215549.1">
    <property type="nucleotide sequence ID" value="NZ_CP014915.1"/>
</dbReference>
<dbReference type="AlphaFoldDB" id="A0A1B2J0X2"/>
<dbReference type="OrthoDB" id="2189422at2"/>
<accession>A0A1B2J0X2</accession>
<organism evidence="2 3">
    <name type="scientific">Secundilactobacillus paracollinoides</name>
    <dbReference type="NCBI Taxonomy" id="240427"/>
    <lineage>
        <taxon>Bacteria</taxon>
        <taxon>Bacillati</taxon>
        <taxon>Bacillota</taxon>
        <taxon>Bacilli</taxon>
        <taxon>Lactobacillales</taxon>
        <taxon>Lactobacillaceae</taxon>
        <taxon>Secundilactobacillus</taxon>
    </lineage>
</organism>
<keyword evidence="3" id="KW-1185">Reference proteome</keyword>
<name>A0A1B2J0X2_9LACO</name>
<feature type="domain" description="Pyridine nucleotide-disulphide oxidoreductase dimerisation" evidence="1">
    <location>
        <begin position="34"/>
        <end position="135"/>
    </location>
</feature>
<dbReference type="Proteomes" id="UP000093267">
    <property type="component" value="Chromosome"/>
</dbReference>
<dbReference type="Pfam" id="PF02852">
    <property type="entry name" value="Pyr_redox_dim"/>
    <property type="match status" value="1"/>
</dbReference>